<feature type="compositionally biased region" description="Low complexity" evidence="6">
    <location>
        <begin position="153"/>
        <end position="165"/>
    </location>
</feature>
<feature type="region of interest" description="Disordered" evidence="6">
    <location>
        <begin position="82"/>
        <end position="235"/>
    </location>
</feature>
<evidence type="ECO:0000313" key="7">
    <source>
        <dbReference type="EMBL" id="KAL0470530.1"/>
    </source>
</evidence>
<dbReference type="InterPro" id="IPR015943">
    <property type="entry name" value="WD40/YVTN_repeat-like_dom_sf"/>
</dbReference>
<dbReference type="PROSITE" id="PS00678">
    <property type="entry name" value="WD_REPEATS_1"/>
    <property type="match status" value="1"/>
</dbReference>
<gene>
    <name evidence="7" type="ORF">QR685DRAFT_256771</name>
</gene>
<dbReference type="SUPFAM" id="SSF50978">
    <property type="entry name" value="WD40 repeat-like"/>
    <property type="match status" value="1"/>
</dbReference>
<evidence type="ECO:0000256" key="1">
    <source>
        <dbReference type="ARBA" id="ARBA00004123"/>
    </source>
</evidence>
<sequence>MALGGWYISFSRLARLTARTVSRSTDYRDTAAKLQKEWRVQAPHRKFDFAKHVHTYALVSLLNKGLIYEDYQRKFAEANQDTREGQAAAESARGVFGPLKFEPAPNESGEDMEEEDESEAETEIENGNARKRGSERPHHVLRNGTPAKRQRLSNGNENGNGAESATTPMEIDSHADSSSSSSNNNNNSNNSSSSNVNNNNHAYPSPLEGEQAASPPPRTEGPEKGTQTEEPLDLTPATVFLRMGADESTESELSTSQDQMAENPIASPLALFCEWNPSNPSILAVAGTEALARLWTLSRGDAPVADIPTGHVDDRTAPPFTLNSSFSSLTEQDVLKSSTVSSLAWNADGTAIALAVDHGGKSRVSIWDVNGSPIHRFDGVDPPVIKLRWSPNKDLILGVSLDSRGIMVTVFSLSTANSVSHLLERTLDDSVLDVCWVSETEFVICGGDCLVALRCEEKGIEPGREFDTDKDESFSQIKYDAKTGLIATATEKGVIHIWDQAGQRRSISAHIGNITGLLWQPLDREPEEDERLLASSGEDGAICIWNVRNADNKAKFSMTMADQIASIAMTPDGTYIAGATADRVLVWKLDDPTVPYASWNKESHPGWRSPKTGAEADEILAPCLGWDAEGGKLVYGLNSRLAVINFR</sequence>
<dbReference type="EMBL" id="JAVLET010000004">
    <property type="protein sequence ID" value="KAL0470530.1"/>
    <property type="molecule type" value="Genomic_DNA"/>
</dbReference>
<dbReference type="InterPro" id="IPR019775">
    <property type="entry name" value="WD40_repeat_CS"/>
</dbReference>
<feature type="compositionally biased region" description="Low complexity" evidence="6">
    <location>
        <begin position="177"/>
        <end position="200"/>
    </location>
</feature>
<comment type="caution">
    <text evidence="7">The sequence shown here is derived from an EMBL/GenBank/DDBJ whole genome shotgun (WGS) entry which is preliminary data.</text>
</comment>
<feature type="compositionally biased region" description="Acidic residues" evidence="6">
    <location>
        <begin position="108"/>
        <end position="124"/>
    </location>
</feature>
<dbReference type="InterPro" id="IPR001680">
    <property type="entry name" value="WD40_rpt"/>
</dbReference>
<dbReference type="InterPro" id="IPR045183">
    <property type="entry name" value="Ebi-like"/>
</dbReference>
<evidence type="ECO:0000256" key="2">
    <source>
        <dbReference type="ARBA" id="ARBA00022574"/>
    </source>
</evidence>
<evidence type="ECO:0000256" key="3">
    <source>
        <dbReference type="ARBA" id="ARBA00022737"/>
    </source>
</evidence>
<dbReference type="Proteomes" id="UP001451303">
    <property type="component" value="Unassembled WGS sequence"/>
</dbReference>
<dbReference type="Pfam" id="PF00400">
    <property type="entry name" value="WD40"/>
    <property type="match status" value="1"/>
</dbReference>
<evidence type="ECO:0000256" key="6">
    <source>
        <dbReference type="SAM" id="MobiDB-lite"/>
    </source>
</evidence>
<evidence type="ECO:0000313" key="8">
    <source>
        <dbReference type="Proteomes" id="UP001451303"/>
    </source>
</evidence>
<evidence type="ECO:0000256" key="5">
    <source>
        <dbReference type="PROSITE-ProRule" id="PRU00221"/>
    </source>
</evidence>
<proteinExistence type="predicted"/>
<dbReference type="Gene3D" id="1.20.960.30">
    <property type="match status" value="1"/>
</dbReference>
<comment type="subcellular location">
    <subcellularLocation>
        <location evidence="1">Nucleus</location>
    </subcellularLocation>
</comment>
<protein>
    <submittedName>
        <fullName evidence="7">WD40-repeat-containing domain protein</fullName>
    </submittedName>
</protein>
<name>A0ABR3DCX8_NEUIN</name>
<dbReference type="SMART" id="SM00320">
    <property type="entry name" value="WD40"/>
    <property type="match status" value="7"/>
</dbReference>
<reference evidence="7 8" key="1">
    <citation type="submission" date="2023-09" db="EMBL/GenBank/DDBJ databases">
        <title>Multi-omics analysis of a traditional fermented food reveals byproduct-associated fungal strains for waste-to-food upcycling.</title>
        <authorList>
            <consortium name="Lawrence Berkeley National Laboratory"/>
            <person name="Rekdal V.M."/>
            <person name="Villalobos-Escobedo J.M."/>
            <person name="Rodriguez-Valeron N."/>
            <person name="Garcia M.O."/>
            <person name="Vasquez D.P."/>
            <person name="Damayanti I."/>
            <person name="Sorensen P.M."/>
            <person name="Baidoo E.E."/>
            <person name="De Carvalho A.C."/>
            <person name="Riley R."/>
            <person name="Lipzen A."/>
            <person name="He G."/>
            <person name="Yan M."/>
            <person name="Haridas S."/>
            <person name="Daum C."/>
            <person name="Yoshinaga Y."/>
            <person name="Ng V."/>
            <person name="Grigoriev I.V."/>
            <person name="Munk R."/>
            <person name="Nuraida L."/>
            <person name="Wijaya C.H."/>
            <person name="Morales P.-C."/>
            <person name="Keasling J.D."/>
        </authorList>
    </citation>
    <scope>NUCLEOTIDE SEQUENCE [LARGE SCALE GENOMIC DNA]</scope>
    <source>
        <strain evidence="7 8">FGSC 2613</strain>
    </source>
</reference>
<keyword evidence="2 5" id="KW-0853">WD repeat</keyword>
<dbReference type="PANTHER" id="PTHR22846:SF2">
    <property type="entry name" value="F-BOX-LIKE_WD REPEAT-CONTAINING PROTEIN EBI"/>
    <property type="match status" value="1"/>
</dbReference>
<keyword evidence="3" id="KW-0677">Repeat</keyword>
<evidence type="ECO:0000256" key="4">
    <source>
        <dbReference type="ARBA" id="ARBA00023242"/>
    </source>
</evidence>
<dbReference type="Gene3D" id="2.130.10.10">
    <property type="entry name" value="YVTN repeat-like/Quinoprotein amine dehydrogenase"/>
    <property type="match status" value="1"/>
</dbReference>
<dbReference type="PROSITE" id="PS50082">
    <property type="entry name" value="WD_REPEATS_2"/>
    <property type="match status" value="1"/>
</dbReference>
<keyword evidence="8" id="KW-1185">Reference proteome</keyword>
<accession>A0ABR3DCX8</accession>
<feature type="repeat" description="WD" evidence="5">
    <location>
        <begin position="507"/>
        <end position="555"/>
    </location>
</feature>
<keyword evidence="4" id="KW-0539">Nucleus</keyword>
<organism evidence="7 8">
    <name type="scientific">Neurospora intermedia</name>
    <dbReference type="NCBI Taxonomy" id="5142"/>
    <lineage>
        <taxon>Eukaryota</taxon>
        <taxon>Fungi</taxon>
        <taxon>Dikarya</taxon>
        <taxon>Ascomycota</taxon>
        <taxon>Pezizomycotina</taxon>
        <taxon>Sordariomycetes</taxon>
        <taxon>Sordariomycetidae</taxon>
        <taxon>Sordariales</taxon>
        <taxon>Sordariaceae</taxon>
        <taxon>Neurospora</taxon>
    </lineage>
</organism>
<dbReference type="InterPro" id="IPR036322">
    <property type="entry name" value="WD40_repeat_dom_sf"/>
</dbReference>
<dbReference type="PANTHER" id="PTHR22846">
    <property type="entry name" value="WD40 REPEAT PROTEIN"/>
    <property type="match status" value="1"/>
</dbReference>